<feature type="compositionally biased region" description="Basic and acidic residues" evidence="1">
    <location>
        <begin position="405"/>
        <end position="415"/>
    </location>
</feature>
<dbReference type="EMBL" id="JARIHO010000087">
    <property type="protein sequence ID" value="KAJ7307803.1"/>
    <property type="molecule type" value="Genomic_DNA"/>
</dbReference>
<comment type="caution">
    <text evidence="3">The sequence shown here is derived from an EMBL/GenBank/DDBJ whole genome shotgun (WGS) entry which is preliminary data.</text>
</comment>
<evidence type="ECO:0000256" key="2">
    <source>
        <dbReference type="SAM" id="Phobius"/>
    </source>
</evidence>
<organism evidence="3 4">
    <name type="scientific">Mycena albidolilacea</name>
    <dbReference type="NCBI Taxonomy" id="1033008"/>
    <lineage>
        <taxon>Eukaryota</taxon>
        <taxon>Fungi</taxon>
        <taxon>Dikarya</taxon>
        <taxon>Basidiomycota</taxon>
        <taxon>Agaricomycotina</taxon>
        <taxon>Agaricomycetes</taxon>
        <taxon>Agaricomycetidae</taxon>
        <taxon>Agaricales</taxon>
        <taxon>Marasmiineae</taxon>
        <taxon>Mycenaceae</taxon>
        <taxon>Mycena</taxon>
    </lineage>
</organism>
<evidence type="ECO:0000256" key="1">
    <source>
        <dbReference type="SAM" id="MobiDB-lite"/>
    </source>
</evidence>
<dbReference type="AlphaFoldDB" id="A0AAD6Z5D3"/>
<feature type="transmembrane region" description="Helical" evidence="2">
    <location>
        <begin position="301"/>
        <end position="323"/>
    </location>
</feature>
<sequence length="423" mass="44774">MATNVAIVDDRDPAIQYSLGWTNAGSFIEFAETTRWSAIPGSTASLTFTGTSVTVYGSVSSNPSSASLGFLVDSSLTGSYTPTPSGTGLFHQALWTSPTLSDSSHTLVITQTTAQASGVIFLDYIQYNMSPSAGGTTYFIDDRDPRIIYTPAWRQFGSENDFQHTSSESTNPGDSFSLEFEGTGISYYGGLTSSDAGFSIASILLDGGAPTIYTAPNILPATTNFLIFKSGQLSAGNHTLLVTSTSTHTIWADYFLVTPSPSTLTNTTAPNVSGYASASSPTVASSPIPKSKSTPIPVPGLVGGILGALVFAALLSLAALLLIRRRRRRARPALTALPEPDALTPYPYRITLTSISARSSYPYSVNPPSTQYFAPPIPVTHSRRASAKGRGGSEVEDTETVSSKPPREGREREESPPEYSVSV</sequence>
<proteinExistence type="predicted"/>
<evidence type="ECO:0008006" key="5">
    <source>
        <dbReference type="Google" id="ProtNLM"/>
    </source>
</evidence>
<reference evidence="3" key="1">
    <citation type="submission" date="2023-03" db="EMBL/GenBank/DDBJ databases">
        <title>Massive genome expansion in bonnet fungi (Mycena s.s.) driven by repeated elements and novel gene families across ecological guilds.</title>
        <authorList>
            <consortium name="Lawrence Berkeley National Laboratory"/>
            <person name="Harder C.B."/>
            <person name="Miyauchi S."/>
            <person name="Viragh M."/>
            <person name="Kuo A."/>
            <person name="Thoen E."/>
            <person name="Andreopoulos B."/>
            <person name="Lu D."/>
            <person name="Skrede I."/>
            <person name="Drula E."/>
            <person name="Henrissat B."/>
            <person name="Morin E."/>
            <person name="Kohler A."/>
            <person name="Barry K."/>
            <person name="LaButti K."/>
            <person name="Morin E."/>
            <person name="Salamov A."/>
            <person name="Lipzen A."/>
            <person name="Mereny Z."/>
            <person name="Hegedus B."/>
            <person name="Baldrian P."/>
            <person name="Stursova M."/>
            <person name="Weitz H."/>
            <person name="Taylor A."/>
            <person name="Grigoriev I.V."/>
            <person name="Nagy L.G."/>
            <person name="Martin F."/>
            <person name="Kauserud H."/>
        </authorList>
    </citation>
    <scope>NUCLEOTIDE SEQUENCE</scope>
    <source>
        <strain evidence="3">CBHHK002</strain>
    </source>
</reference>
<evidence type="ECO:0000313" key="3">
    <source>
        <dbReference type="EMBL" id="KAJ7307803.1"/>
    </source>
</evidence>
<feature type="region of interest" description="Disordered" evidence="1">
    <location>
        <begin position="372"/>
        <end position="423"/>
    </location>
</feature>
<keyword evidence="2" id="KW-0812">Transmembrane</keyword>
<evidence type="ECO:0000313" key="4">
    <source>
        <dbReference type="Proteomes" id="UP001218218"/>
    </source>
</evidence>
<accession>A0AAD6Z5D3</accession>
<keyword evidence="2" id="KW-0472">Membrane</keyword>
<dbReference type="Gene3D" id="2.60.120.260">
    <property type="entry name" value="Galactose-binding domain-like"/>
    <property type="match status" value="2"/>
</dbReference>
<dbReference type="Proteomes" id="UP001218218">
    <property type="component" value="Unassembled WGS sequence"/>
</dbReference>
<keyword evidence="4" id="KW-1185">Reference proteome</keyword>
<name>A0AAD6Z5D3_9AGAR</name>
<protein>
    <recommendedName>
        <fullName evidence="5">Transmembrane protein</fullName>
    </recommendedName>
</protein>
<gene>
    <name evidence="3" type="ORF">DFH08DRAFT_492297</name>
</gene>
<keyword evidence="2" id="KW-1133">Transmembrane helix</keyword>